<feature type="domain" description="AB hydrolase-1" evidence="1">
    <location>
        <begin position="22"/>
        <end position="254"/>
    </location>
</feature>
<dbReference type="Proteomes" id="UP000249873">
    <property type="component" value="Chromosome"/>
</dbReference>
<proteinExistence type="predicted"/>
<dbReference type="EMBL" id="CP029480">
    <property type="protein sequence ID" value="AWW00325.1"/>
    <property type="molecule type" value="Genomic_DNA"/>
</dbReference>
<dbReference type="AlphaFoldDB" id="A0A2Z4GH24"/>
<dbReference type="InterPro" id="IPR050471">
    <property type="entry name" value="AB_hydrolase"/>
</dbReference>
<accession>A0A2Z4GH24</accession>
<dbReference type="PRINTS" id="PR00111">
    <property type="entry name" value="ABHYDROLASE"/>
</dbReference>
<dbReference type="Pfam" id="PF00561">
    <property type="entry name" value="Abhydrolase_1"/>
    <property type="match status" value="1"/>
</dbReference>
<dbReference type="GO" id="GO:0016787">
    <property type="term" value="F:hydrolase activity"/>
    <property type="evidence" value="ECO:0007669"/>
    <property type="project" value="UniProtKB-KW"/>
</dbReference>
<reference evidence="2 3" key="1">
    <citation type="submission" date="2018-05" db="EMBL/GenBank/DDBJ databases">
        <title>Complete genome sequence of Arcticibacterium luteifluviistationis SM1504T, a cytophagaceae bacterium isolated from Arctic surface seawater.</title>
        <authorList>
            <person name="Li Y."/>
            <person name="Qin Q.-L."/>
        </authorList>
    </citation>
    <scope>NUCLEOTIDE SEQUENCE [LARGE SCALE GENOMIC DNA]</scope>
    <source>
        <strain evidence="2 3">SM1504</strain>
    </source>
</reference>
<dbReference type="Gene3D" id="3.40.50.1820">
    <property type="entry name" value="alpha/beta hydrolase"/>
    <property type="match status" value="1"/>
</dbReference>
<keyword evidence="3" id="KW-1185">Reference proteome</keyword>
<protein>
    <submittedName>
        <fullName evidence="2">Alpha/beta hydrolase</fullName>
    </submittedName>
</protein>
<evidence type="ECO:0000259" key="1">
    <source>
        <dbReference type="Pfam" id="PF00561"/>
    </source>
</evidence>
<dbReference type="OrthoDB" id="9780932at2"/>
<keyword evidence="2" id="KW-0378">Hydrolase</keyword>
<dbReference type="PANTHER" id="PTHR43433:SF5">
    <property type="entry name" value="AB HYDROLASE-1 DOMAIN-CONTAINING PROTEIN"/>
    <property type="match status" value="1"/>
</dbReference>
<dbReference type="InterPro" id="IPR000073">
    <property type="entry name" value="AB_hydrolase_1"/>
</dbReference>
<dbReference type="PANTHER" id="PTHR43433">
    <property type="entry name" value="HYDROLASE, ALPHA/BETA FOLD FAMILY PROTEIN"/>
    <property type="match status" value="1"/>
</dbReference>
<name>A0A2Z4GH24_9BACT</name>
<sequence length="269" mass="30343">MPIIDSNGIKLYYEELGEASKPPLLLIMGITAPGSVWYDHAKEWSKEFRCILVDNRGVGKSDKPKGPYTTAQMADDCAGLLETLNLENVSVAGVSMGSTIALELAIRHPKLVKSLLLMCPWARCDNKAKAIFEHMMVCKARFRPEEFSHYIQLLIYAKASWDNEETVKELAEGREQDAIGENQQPLHGLEGQAYACINHNVYDKLASISQSTFIVGGEEDEFTPKWMSEEINAAMPNSEMYLYPKSGHIFHFENLEDFNKRALNWLLAH</sequence>
<gene>
    <name evidence="2" type="ORF">DJ013_19965</name>
</gene>
<dbReference type="InterPro" id="IPR029058">
    <property type="entry name" value="AB_hydrolase_fold"/>
</dbReference>
<evidence type="ECO:0000313" key="2">
    <source>
        <dbReference type="EMBL" id="AWW00325.1"/>
    </source>
</evidence>
<evidence type="ECO:0000313" key="3">
    <source>
        <dbReference type="Proteomes" id="UP000249873"/>
    </source>
</evidence>
<dbReference type="SUPFAM" id="SSF53474">
    <property type="entry name" value="alpha/beta-Hydrolases"/>
    <property type="match status" value="1"/>
</dbReference>
<organism evidence="2 3">
    <name type="scientific">Arcticibacterium luteifluviistationis</name>
    <dbReference type="NCBI Taxonomy" id="1784714"/>
    <lineage>
        <taxon>Bacteria</taxon>
        <taxon>Pseudomonadati</taxon>
        <taxon>Bacteroidota</taxon>
        <taxon>Cytophagia</taxon>
        <taxon>Cytophagales</taxon>
        <taxon>Leadbetterellaceae</taxon>
        <taxon>Arcticibacterium</taxon>
    </lineage>
</organism>
<dbReference type="RefSeq" id="WP_111373691.1">
    <property type="nucleotide sequence ID" value="NZ_CP029480.1"/>
</dbReference>
<dbReference type="KEGG" id="als:DJ013_19965"/>